<dbReference type="InterPro" id="IPR038765">
    <property type="entry name" value="Papain-like_cys_pep_sf"/>
</dbReference>
<sequence length="279" mass="32246">MTDLQKYLFLRLGIPVKEKVLFEDLPEILFRMGKILPYENLDVMEQSTKNISRENLIEKLLLRQRGGLCYELNSLLYYFLIDCGFDVYKVAGTIYDLKNKKWKPDDGHVIIIMTHENQKYIIDGGFASHLPLYPVPFSGEIISSQTGKYRICKQDTLKGTYILQMKKGNNGETADFLGSEPTNAWKIGYTFTLEKISEEKVNEIQRIIVEHKESPFNKGHIICKLNDRGHVSLTKQSFTETCRGKKIKQSITEEEYNKILIDVFGITQEKYVGKILERG</sequence>
<dbReference type="Pfam" id="PF00797">
    <property type="entry name" value="Acetyltransf_2"/>
    <property type="match status" value="1"/>
</dbReference>
<gene>
    <name evidence="4" type="ORF">CN958_29665</name>
</gene>
<dbReference type="GO" id="GO:0016407">
    <property type="term" value="F:acetyltransferase activity"/>
    <property type="evidence" value="ECO:0007669"/>
    <property type="project" value="InterPro"/>
</dbReference>
<dbReference type="PANTHER" id="PTHR11786:SF0">
    <property type="entry name" value="ARYLAMINE N-ACETYLTRANSFERASE 4-RELATED"/>
    <property type="match status" value="1"/>
</dbReference>
<dbReference type="PANTHER" id="PTHR11786">
    <property type="entry name" value="N-HYDROXYARYLAMINE O-ACETYLTRANSFERASE"/>
    <property type="match status" value="1"/>
</dbReference>
<reference evidence="4 5" key="1">
    <citation type="submission" date="2017-09" db="EMBL/GenBank/DDBJ databases">
        <title>Large-scale bioinformatics analysis of Bacillus genomes uncovers conserved roles of natural products in bacterial physiology.</title>
        <authorList>
            <consortium name="Agbiome Team Llc"/>
            <person name="Bleich R.M."/>
            <person name="Grubbs K.J."/>
            <person name="Santa Maria K.C."/>
            <person name="Allen S.E."/>
            <person name="Farag S."/>
            <person name="Shank E.A."/>
            <person name="Bowers A."/>
        </authorList>
    </citation>
    <scope>NUCLEOTIDE SEQUENCE [LARGE SCALE GENOMIC DNA]</scope>
    <source>
        <strain evidence="4 5">AFS053130</strain>
    </source>
</reference>
<comment type="similarity">
    <text evidence="1 3">Belongs to the arylamine N-acetyltransferase family.</text>
</comment>
<name>A0A2B9DF49_BACCE</name>
<dbReference type="AlphaFoldDB" id="A0A2B9DF49"/>
<dbReference type="EMBL" id="NUHO01000238">
    <property type="protein sequence ID" value="PGM87560.1"/>
    <property type="molecule type" value="Genomic_DNA"/>
</dbReference>
<proteinExistence type="inferred from homology"/>
<evidence type="ECO:0000256" key="3">
    <source>
        <dbReference type="RuleBase" id="RU003452"/>
    </source>
</evidence>
<dbReference type="FunFam" id="3.30.2140.20:FF:000002">
    <property type="entry name" value="Arylamine N-acetyltransferase"/>
    <property type="match status" value="1"/>
</dbReference>
<dbReference type="Gene3D" id="3.30.2140.20">
    <property type="match status" value="1"/>
</dbReference>
<keyword evidence="2 4" id="KW-0808">Transferase</keyword>
<accession>A0A2B9DF49</accession>
<dbReference type="InterPro" id="IPR001447">
    <property type="entry name" value="Arylamine_N-AcTrfase"/>
</dbReference>
<comment type="caution">
    <text evidence="4">The sequence shown here is derived from an EMBL/GenBank/DDBJ whole genome shotgun (WGS) entry which is preliminary data.</text>
</comment>
<protein>
    <submittedName>
        <fullName evidence="4">Arylamine N-acetyltransferase</fullName>
    </submittedName>
</protein>
<dbReference type="RefSeq" id="WP_098779793.1">
    <property type="nucleotide sequence ID" value="NZ_NUHO01000238.1"/>
</dbReference>
<dbReference type="SUPFAM" id="SSF54001">
    <property type="entry name" value="Cysteine proteinases"/>
    <property type="match status" value="1"/>
</dbReference>
<evidence type="ECO:0000256" key="2">
    <source>
        <dbReference type="ARBA" id="ARBA00022679"/>
    </source>
</evidence>
<dbReference type="PRINTS" id="PR01543">
    <property type="entry name" value="ANATRNSFRASE"/>
</dbReference>
<evidence type="ECO:0000313" key="4">
    <source>
        <dbReference type="EMBL" id="PGM87560.1"/>
    </source>
</evidence>
<evidence type="ECO:0000313" key="5">
    <source>
        <dbReference type="Proteomes" id="UP000222054"/>
    </source>
</evidence>
<organism evidence="4 5">
    <name type="scientific">Bacillus cereus</name>
    <dbReference type="NCBI Taxonomy" id="1396"/>
    <lineage>
        <taxon>Bacteria</taxon>
        <taxon>Bacillati</taxon>
        <taxon>Bacillota</taxon>
        <taxon>Bacilli</taxon>
        <taxon>Bacillales</taxon>
        <taxon>Bacillaceae</taxon>
        <taxon>Bacillus</taxon>
        <taxon>Bacillus cereus group</taxon>
    </lineage>
</organism>
<evidence type="ECO:0000256" key="1">
    <source>
        <dbReference type="ARBA" id="ARBA00006547"/>
    </source>
</evidence>
<dbReference type="InterPro" id="IPR053710">
    <property type="entry name" value="Arylamine_NAT_domain_sf"/>
</dbReference>
<dbReference type="Proteomes" id="UP000222054">
    <property type="component" value="Unassembled WGS sequence"/>
</dbReference>